<dbReference type="AlphaFoldDB" id="A0A8H5MAM9"/>
<dbReference type="PANTHER" id="PTHR13947">
    <property type="entry name" value="GNAT FAMILY N-ACETYLTRANSFERASE"/>
    <property type="match status" value="1"/>
</dbReference>
<feature type="transmembrane region" description="Helical" evidence="2">
    <location>
        <begin position="66"/>
        <end position="83"/>
    </location>
</feature>
<keyword evidence="2" id="KW-1133">Transmembrane helix</keyword>
<dbReference type="InterPro" id="IPR050769">
    <property type="entry name" value="NAT_camello-type"/>
</dbReference>
<feature type="domain" description="N-acetyltransferase" evidence="3">
    <location>
        <begin position="124"/>
        <end position="270"/>
    </location>
</feature>
<comment type="caution">
    <text evidence="4">The sequence shown here is derived from an EMBL/GenBank/DDBJ whole genome shotgun (WGS) entry which is preliminary data.</text>
</comment>
<dbReference type="Gene3D" id="3.40.630.30">
    <property type="match status" value="1"/>
</dbReference>
<dbReference type="Proteomes" id="UP000565441">
    <property type="component" value="Unassembled WGS sequence"/>
</dbReference>
<keyword evidence="2" id="KW-0472">Membrane</keyword>
<keyword evidence="5" id="KW-1185">Reference proteome</keyword>
<organism evidence="4 5">
    <name type="scientific">Tricholomella constricta</name>
    <dbReference type="NCBI Taxonomy" id="117010"/>
    <lineage>
        <taxon>Eukaryota</taxon>
        <taxon>Fungi</taxon>
        <taxon>Dikarya</taxon>
        <taxon>Basidiomycota</taxon>
        <taxon>Agaricomycotina</taxon>
        <taxon>Agaricomycetes</taxon>
        <taxon>Agaricomycetidae</taxon>
        <taxon>Agaricales</taxon>
        <taxon>Tricholomatineae</taxon>
        <taxon>Lyophyllaceae</taxon>
        <taxon>Tricholomella</taxon>
    </lineage>
</organism>
<dbReference type="SUPFAM" id="SSF55729">
    <property type="entry name" value="Acyl-CoA N-acyltransferases (Nat)"/>
    <property type="match status" value="1"/>
</dbReference>
<dbReference type="GO" id="GO:0008080">
    <property type="term" value="F:N-acetyltransferase activity"/>
    <property type="evidence" value="ECO:0007669"/>
    <property type="project" value="InterPro"/>
</dbReference>
<evidence type="ECO:0000256" key="2">
    <source>
        <dbReference type="SAM" id="Phobius"/>
    </source>
</evidence>
<keyword evidence="1" id="KW-0808">Transferase</keyword>
<sequence>MVDTRTTTRQTSERATQWRARNLTIRQYRHPGDLAHVRRIFIDASTTGPSSPYLEGMAELAPPTRLIYAAAASVLSLEGIATFQRLRGALWLPSWMTSTMLHAVQGLIGCTVLIRWLYLIHRRRQFHRVFSIYMDECMAGELGDIVGSFDLHVTESGDCVPTGPSDFWVAEVAGEVVGFVGLNNNIREDPTVGDVRRLNVAPGHQGKGIAKDLMDTLTAHARAHNLHALELTTSDYNKTAMRFYQRIGFKHTGRRIYYEMTLPTMRHELGPAEILSSAGTLGTSH</sequence>
<protein>
    <recommendedName>
        <fullName evidence="3">N-acetyltransferase domain-containing protein</fullName>
    </recommendedName>
</protein>
<dbReference type="EMBL" id="JAACJP010000002">
    <property type="protein sequence ID" value="KAF5387023.1"/>
    <property type="molecule type" value="Genomic_DNA"/>
</dbReference>
<feature type="transmembrane region" description="Helical" evidence="2">
    <location>
        <begin position="95"/>
        <end position="118"/>
    </location>
</feature>
<evidence type="ECO:0000313" key="4">
    <source>
        <dbReference type="EMBL" id="KAF5387023.1"/>
    </source>
</evidence>
<dbReference type="OrthoDB" id="41532at2759"/>
<dbReference type="CDD" id="cd04301">
    <property type="entry name" value="NAT_SF"/>
    <property type="match status" value="1"/>
</dbReference>
<name>A0A8H5MAM9_9AGAR</name>
<evidence type="ECO:0000259" key="3">
    <source>
        <dbReference type="PROSITE" id="PS51186"/>
    </source>
</evidence>
<gene>
    <name evidence="4" type="ORF">D9615_002062</name>
</gene>
<evidence type="ECO:0000256" key="1">
    <source>
        <dbReference type="ARBA" id="ARBA00022679"/>
    </source>
</evidence>
<accession>A0A8H5MAM9</accession>
<dbReference type="InterPro" id="IPR000182">
    <property type="entry name" value="GNAT_dom"/>
</dbReference>
<keyword evidence="2" id="KW-0812">Transmembrane</keyword>
<evidence type="ECO:0000313" key="5">
    <source>
        <dbReference type="Proteomes" id="UP000565441"/>
    </source>
</evidence>
<dbReference type="PANTHER" id="PTHR13947:SF37">
    <property type="entry name" value="LD18367P"/>
    <property type="match status" value="1"/>
</dbReference>
<dbReference type="PROSITE" id="PS51186">
    <property type="entry name" value="GNAT"/>
    <property type="match status" value="1"/>
</dbReference>
<proteinExistence type="predicted"/>
<dbReference type="Pfam" id="PF00583">
    <property type="entry name" value="Acetyltransf_1"/>
    <property type="match status" value="1"/>
</dbReference>
<reference evidence="4 5" key="1">
    <citation type="journal article" date="2020" name="ISME J.">
        <title>Uncovering the hidden diversity of litter-decomposition mechanisms in mushroom-forming fungi.</title>
        <authorList>
            <person name="Floudas D."/>
            <person name="Bentzer J."/>
            <person name="Ahren D."/>
            <person name="Johansson T."/>
            <person name="Persson P."/>
            <person name="Tunlid A."/>
        </authorList>
    </citation>
    <scope>NUCLEOTIDE SEQUENCE [LARGE SCALE GENOMIC DNA]</scope>
    <source>
        <strain evidence="4 5">CBS 661.87</strain>
    </source>
</reference>
<dbReference type="InterPro" id="IPR016181">
    <property type="entry name" value="Acyl_CoA_acyltransferase"/>
</dbReference>